<dbReference type="AlphaFoldDB" id="A0A2H1X2N6"/>
<evidence type="ECO:0000313" key="1">
    <source>
        <dbReference type="EMBL" id="SOQ58904.1"/>
    </source>
</evidence>
<sequence length="146" mass="16999">MVSDRHRPWTPETAEALQLPKTNFYFNVRLVYYFKILDMYFLFSKNSFENIDFKYRVKSLLDRATLAYACQNNINGLMQCDFKTAKFIHALGNSPHDQDLLNFAIQVSARYRYCQAKNVLITLMLQALHTTLVLHQSVPDNGSLHS</sequence>
<organism evidence="1">
    <name type="scientific">Spodoptera frugiperda</name>
    <name type="common">Fall armyworm</name>
    <dbReference type="NCBI Taxonomy" id="7108"/>
    <lineage>
        <taxon>Eukaryota</taxon>
        <taxon>Metazoa</taxon>
        <taxon>Ecdysozoa</taxon>
        <taxon>Arthropoda</taxon>
        <taxon>Hexapoda</taxon>
        <taxon>Insecta</taxon>
        <taxon>Pterygota</taxon>
        <taxon>Neoptera</taxon>
        <taxon>Endopterygota</taxon>
        <taxon>Lepidoptera</taxon>
        <taxon>Glossata</taxon>
        <taxon>Ditrysia</taxon>
        <taxon>Noctuoidea</taxon>
        <taxon>Noctuidae</taxon>
        <taxon>Amphipyrinae</taxon>
        <taxon>Spodoptera</taxon>
    </lineage>
</organism>
<name>A0A2H1X2N6_SPOFR</name>
<accession>A0A2H1X2N6</accession>
<protein>
    <submittedName>
        <fullName evidence="1">SFRICE_027790</fullName>
    </submittedName>
</protein>
<gene>
    <name evidence="1" type="ORF">SFRICE_027790</name>
</gene>
<dbReference type="EMBL" id="ODYU01012535">
    <property type="protein sequence ID" value="SOQ58904.1"/>
    <property type="molecule type" value="Genomic_DNA"/>
</dbReference>
<proteinExistence type="predicted"/>
<reference evidence="1" key="1">
    <citation type="submission" date="2016-07" db="EMBL/GenBank/DDBJ databases">
        <authorList>
            <person name="Bretaudeau A."/>
        </authorList>
    </citation>
    <scope>NUCLEOTIDE SEQUENCE</scope>
    <source>
        <strain evidence="1">Rice</strain>
        <tissue evidence="1">Whole body</tissue>
    </source>
</reference>